<reference evidence="6" key="1">
    <citation type="submission" date="2012-12" db="EMBL/GenBank/DDBJ databases">
        <authorList>
            <person name="Hellsten U."/>
            <person name="Grimwood J."/>
            <person name="Chapman J.A."/>
            <person name="Shapiro H."/>
            <person name="Aerts A."/>
            <person name="Otillar R.P."/>
            <person name="Terry A.Y."/>
            <person name="Boore J.L."/>
            <person name="Simakov O."/>
            <person name="Marletaz F."/>
            <person name="Cho S.-J."/>
            <person name="Edsinger-Gonzales E."/>
            <person name="Havlak P."/>
            <person name="Kuo D.-H."/>
            <person name="Larsson T."/>
            <person name="Lv J."/>
            <person name="Arendt D."/>
            <person name="Savage R."/>
            <person name="Osoegawa K."/>
            <person name="de Jong P."/>
            <person name="Lindberg D.R."/>
            <person name="Seaver E.C."/>
            <person name="Weisblat D.A."/>
            <person name="Putnam N.H."/>
            <person name="Grigoriev I.V."/>
            <person name="Rokhsar D.S."/>
        </authorList>
    </citation>
    <scope>NUCLEOTIDE SEQUENCE</scope>
    <source>
        <strain evidence="6">I ESC-2004</strain>
    </source>
</reference>
<comment type="similarity">
    <text evidence="1 2">Belongs to the calponin family.</text>
</comment>
<dbReference type="Proteomes" id="UP000014760">
    <property type="component" value="Unassembled WGS sequence"/>
</dbReference>
<dbReference type="PROSITE" id="PS51122">
    <property type="entry name" value="CALPONIN_2"/>
    <property type="match status" value="1"/>
</dbReference>
<dbReference type="HOGENOM" id="CLU_055232_1_1_1"/>
<evidence type="ECO:0000256" key="1">
    <source>
        <dbReference type="ARBA" id="ARBA00009631"/>
    </source>
</evidence>
<dbReference type="OMA" id="IHGKYDS"/>
<dbReference type="InterPro" id="IPR036872">
    <property type="entry name" value="CH_dom_sf"/>
</dbReference>
<reference evidence="5" key="3">
    <citation type="submission" date="2015-06" db="UniProtKB">
        <authorList>
            <consortium name="EnsemblMetazoa"/>
        </authorList>
    </citation>
    <scope>IDENTIFICATION</scope>
</reference>
<evidence type="ECO:0000313" key="5">
    <source>
        <dbReference type="EnsemblMetazoa" id="CapteP176110"/>
    </source>
</evidence>
<dbReference type="PANTHER" id="PTHR47385:SF14">
    <property type="entry name" value="TRANSGELIN"/>
    <property type="match status" value="1"/>
</dbReference>
<dbReference type="EnsemblMetazoa" id="CapteT176110">
    <property type="protein sequence ID" value="CapteP176110"/>
    <property type="gene ID" value="CapteG176110"/>
</dbReference>
<keyword evidence="6" id="KW-1185">Reference proteome</keyword>
<dbReference type="EMBL" id="AMQN01011600">
    <property type="status" value="NOT_ANNOTATED_CDS"/>
    <property type="molecule type" value="Genomic_DNA"/>
</dbReference>
<sequence>MSWRASKSGISRDFQSKLNSKYDPELACTCLKWARDVIVDSGDEIHFDLAGDQDSFHALLKNGTVLARLANALFPGTIAPHKLQQPPKLAFKQMELIELFVLKAKEFGVPDHETFQTVDLYERQNLHQVVLCLQSLARKTKPGYSGPPDYWPKKAAKHVREFTEEQMKAGQNVIGLQMGTNKGASQAGMNMGKSRMIID</sequence>
<dbReference type="Gene3D" id="1.10.418.10">
    <property type="entry name" value="Calponin-like domain"/>
    <property type="match status" value="1"/>
</dbReference>
<dbReference type="SMART" id="SM00033">
    <property type="entry name" value="CH"/>
    <property type="match status" value="1"/>
</dbReference>
<feature type="domain" description="Calponin-homology (CH)" evidence="3">
    <location>
        <begin position="24"/>
        <end position="141"/>
    </location>
</feature>
<proteinExistence type="inferred from homology"/>
<dbReference type="InterPro" id="IPR050606">
    <property type="entry name" value="Calponin-like"/>
</dbReference>
<dbReference type="InterPro" id="IPR001715">
    <property type="entry name" value="CH_dom"/>
</dbReference>
<name>R7TPU5_CAPTE</name>
<dbReference type="SUPFAM" id="SSF47576">
    <property type="entry name" value="Calponin-homology domain, CH-domain"/>
    <property type="match status" value="1"/>
</dbReference>
<dbReference type="OrthoDB" id="21595at2759"/>
<dbReference type="PROSITE" id="PS01052">
    <property type="entry name" value="CALPONIN_1"/>
    <property type="match status" value="1"/>
</dbReference>
<dbReference type="PRINTS" id="PR00888">
    <property type="entry name" value="SM22CALPONIN"/>
</dbReference>
<dbReference type="EMBL" id="KB308972">
    <property type="protein sequence ID" value="ELT95893.1"/>
    <property type="molecule type" value="Genomic_DNA"/>
</dbReference>
<reference evidence="4 6" key="2">
    <citation type="journal article" date="2013" name="Nature">
        <title>Insights into bilaterian evolution from three spiralian genomes.</title>
        <authorList>
            <person name="Simakov O."/>
            <person name="Marletaz F."/>
            <person name="Cho S.J."/>
            <person name="Edsinger-Gonzales E."/>
            <person name="Havlak P."/>
            <person name="Hellsten U."/>
            <person name="Kuo D.H."/>
            <person name="Larsson T."/>
            <person name="Lv J."/>
            <person name="Arendt D."/>
            <person name="Savage R."/>
            <person name="Osoegawa K."/>
            <person name="de Jong P."/>
            <person name="Grimwood J."/>
            <person name="Chapman J.A."/>
            <person name="Shapiro H."/>
            <person name="Aerts A."/>
            <person name="Otillar R.P."/>
            <person name="Terry A.Y."/>
            <person name="Boore J.L."/>
            <person name="Grigoriev I.V."/>
            <person name="Lindberg D.R."/>
            <person name="Seaver E.C."/>
            <person name="Weisblat D.A."/>
            <person name="Putnam N.H."/>
            <person name="Rokhsar D.S."/>
        </authorList>
    </citation>
    <scope>NUCLEOTIDE SEQUENCE</scope>
    <source>
        <strain evidence="4 6">I ESC-2004</strain>
    </source>
</reference>
<dbReference type="PROSITE" id="PS50021">
    <property type="entry name" value="CH"/>
    <property type="match status" value="1"/>
</dbReference>
<dbReference type="PRINTS" id="PR00890">
    <property type="entry name" value="TRANSGELIN"/>
</dbReference>
<dbReference type="InterPro" id="IPR003096">
    <property type="entry name" value="SM22_calponin"/>
</dbReference>
<organism evidence="4">
    <name type="scientific">Capitella teleta</name>
    <name type="common">Polychaete worm</name>
    <dbReference type="NCBI Taxonomy" id="283909"/>
    <lineage>
        <taxon>Eukaryota</taxon>
        <taxon>Metazoa</taxon>
        <taxon>Spiralia</taxon>
        <taxon>Lophotrochozoa</taxon>
        <taxon>Annelida</taxon>
        <taxon>Polychaeta</taxon>
        <taxon>Sedentaria</taxon>
        <taxon>Scolecida</taxon>
        <taxon>Capitellidae</taxon>
        <taxon>Capitella</taxon>
    </lineage>
</organism>
<dbReference type="GO" id="GO:0015629">
    <property type="term" value="C:actin cytoskeleton"/>
    <property type="evidence" value="ECO:0007669"/>
    <property type="project" value="TreeGrafter"/>
</dbReference>
<dbReference type="GO" id="GO:0051015">
    <property type="term" value="F:actin filament binding"/>
    <property type="evidence" value="ECO:0007669"/>
    <property type="project" value="TreeGrafter"/>
</dbReference>
<accession>R7TPU5</accession>
<evidence type="ECO:0000256" key="2">
    <source>
        <dbReference type="RuleBase" id="RU361224"/>
    </source>
</evidence>
<protein>
    <recommendedName>
        <fullName evidence="2">Transgelin</fullName>
    </recommendedName>
</protein>
<dbReference type="Pfam" id="PF00402">
    <property type="entry name" value="Calponin"/>
    <property type="match status" value="1"/>
</dbReference>
<evidence type="ECO:0000313" key="6">
    <source>
        <dbReference type="Proteomes" id="UP000014760"/>
    </source>
</evidence>
<gene>
    <name evidence="4" type="ORF">CAPTEDRAFT_176110</name>
</gene>
<dbReference type="EMBL" id="AMQN01011599">
    <property type="status" value="NOT_ANNOTATED_CDS"/>
    <property type="molecule type" value="Genomic_DNA"/>
</dbReference>
<dbReference type="FunCoup" id="R7TPU5">
    <property type="interactions" value="329"/>
</dbReference>
<dbReference type="InterPro" id="IPR000557">
    <property type="entry name" value="Calponin_repeat"/>
</dbReference>
<dbReference type="AlphaFoldDB" id="R7TPU5"/>
<dbReference type="GO" id="GO:0007015">
    <property type="term" value="P:actin filament organization"/>
    <property type="evidence" value="ECO:0007669"/>
    <property type="project" value="TreeGrafter"/>
</dbReference>
<dbReference type="PANTHER" id="PTHR47385">
    <property type="entry name" value="CALPONIN"/>
    <property type="match status" value="1"/>
</dbReference>
<evidence type="ECO:0000259" key="3">
    <source>
        <dbReference type="PROSITE" id="PS50021"/>
    </source>
</evidence>
<evidence type="ECO:0000313" key="4">
    <source>
        <dbReference type="EMBL" id="ELT95893.1"/>
    </source>
</evidence>
<dbReference type="Pfam" id="PF00307">
    <property type="entry name" value="CH"/>
    <property type="match status" value="1"/>
</dbReference>
<dbReference type="STRING" id="283909.R7TPU5"/>